<protein>
    <submittedName>
        <fullName evidence="1">Uncharacterized protein</fullName>
    </submittedName>
</protein>
<proteinExistence type="predicted"/>
<dbReference type="RefSeq" id="WP_137059596.1">
    <property type="nucleotide sequence ID" value="NZ_SZOD01001324.1"/>
</dbReference>
<gene>
    <name evidence="1" type="ORF">FC701_33990</name>
</gene>
<organism evidence="1 2">
    <name type="scientific">Bacillus mycoides</name>
    <dbReference type="NCBI Taxonomy" id="1405"/>
    <lineage>
        <taxon>Bacteria</taxon>
        <taxon>Bacillati</taxon>
        <taxon>Bacillota</taxon>
        <taxon>Bacilli</taxon>
        <taxon>Bacillales</taxon>
        <taxon>Bacillaceae</taxon>
        <taxon>Bacillus</taxon>
        <taxon>Bacillus cereus group</taxon>
    </lineage>
</organism>
<evidence type="ECO:0000313" key="2">
    <source>
        <dbReference type="Proteomes" id="UP000305524"/>
    </source>
</evidence>
<sequence>MIKYSKIILSNGNEYIIPIQSNILLEKELINKNGEIYNKFIMVPQIDLKTEKKMYLTLNPQHIVTIEEISIKLQKSIPSIFKIEKHN</sequence>
<comment type="caution">
    <text evidence="1">The sequence shown here is derived from an EMBL/GenBank/DDBJ whole genome shotgun (WGS) entry which is preliminary data.</text>
</comment>
<name>A0A4U2ZWI3_BACMY</name>
<accession>A0A4U2ZWI3</accession>
<dbReference type="EMBL" id="SZOD01001324">
    <property type="protein sequence ID" value="TKI78631.1"/>
    <property type="molecule type" value="Genomic_DNA"/>
</dbReference>
<dbReference type="AlphaFoldDB" id="A0A4U2ZWI3"/>
<evidence type="ECO:0000313" key="1">
    <source>
        <dbReference type="EMBL" id="TKI78631.1"/>
    </source>
</evidence>
<dbReference type="Proteomes" id="UP000305524">
    <property type="component" value="Unassembled WGS sequence"/>
</dbReference>
<reference evidence="1 2" key="1">
    <citation type="journal article" date="2019" name="Environ. Microbiol.">
        <title>An active ?-lactamase is a part of an orchestrated cell wall stress resistance network of Bacillus subtilis and related rhizosphere species.</title>
        <authorList>
            <person name="Bucher T."/>
            <person name="Keren-Paz A."/>
            <person name="Hausser J."/>
            <person name="Olender T."/>
            <person name="Cytryn E."/>
            <person name="Kolodkin-Gal I."/>
        </authorList>
    </citation>
    <scope>NUCLEOTIDE SEQUENCE [LARGE SCALE GENOMIC DNA]</scope>
    <source>
        <strain evidence="1 2">I186</strain>
    </source>
</reference>